<dbReference type="InParanoid" id="A0A0P0XLC2"/>
<gene>
    <name evidence="1" type="ordered locus">Os09g0295850</name>
    <name evidence="1" type="ORF">OSNPB_090295850</name>
</gene>
<evidence type="ECO:0000313" key="1">
    <source>
        <dbReference type="EMBL" id="BAT07310.1"/>
    </source>
</evidence>
<dbReference type="PaxDb" id="39947-A0A0P0XLC2"/>
<evidence type="ECO:0000313" key="2">
    <source>
        <dbReference type="Proteomes" id="UP000059680"/>
    </source>
</evidence>
<dbReference type="EMBL" id="AP014965">
    <property type="protein sequence ID" value="BAT07310.1"/>
    <property type="molecule type" value="Genomic_DNA"/>
</dbReference>
<organism evidence="1 2">
    <name type="scientific">Oryza sativa subsp. japonica</name>
    <name type="common">Rice</name>
    <dbReference type="NCBI Taxonomy" id="39947"/>
    <lineage>
        <taxon>Eukaryota</taxon>
        <taxon>Viridiplantae</taxon>
        <taxon>Streptophyta</taxon>
        <taxon>Embryophyta</taxon>
        <taxon>Tracheophyta</taxon>
        <taxon>Spermatophyta</taxon>
        <taxon>Magnoliopsida</taxon>
        <taxon>Liliopsida</taxon>
        <taxon>Poales</taxon>
        <taxon>Poaceae</taxon>
        <taxon>BOP clade</taxon>
        <taxon>Oryzoideae</taxon>
        <taxon>Oryzeae</taxon>
        <taxon>Oryzinae</taxon>
        <taxon>Oryza</taxon>
        <taxon>Oryza sativa</taxon>
    </lineage>
</organism>
<keyword evidence="2" id="KW-1185">Reference proteome</keyword>
<dbReference type="AlphaFoldDB" id="A0A0P0XLC2"/>
<sequence length="83" mass="9841">EIPILELPSRVTTLVHKLSLREFPSNSTSLTITTNQTIEYLCIAYHFIDHKWKLYTRIIRFLIVETPHDYKNMFNAILKALHK</sequence>
<dbReference type="Proteomes" id="UP000059680">
    <property type="component" value="Chromosome 9"/>
</dbReference>
<feature type="non-terminal residue" evidence="1">
    <location>
        <position position="1"/>
    </location>
</feature>
<accession>A0A0P0XLC2</accession>
<reference evidence="1 2" key="3">
    <citation type="journal article" date="2013" name="Rice">
        <title>Improvement of the Oryza sativa Nipponbare reference genome using next generation sequence and optical map data.</title>
        <authorList>
            <person name="Kawahara Y."/>
            <person name="de la Bastide M."/>
            <person name="Hamilton J.P."/>
            <person name="Kanamori H."/>
            <person name="McCombie W.R."/>
            <person name="Ouyang S."/>
            <person name="Schwartz D.C."/>
            <person name="Tanaka T."/>
            <person name="Wu J."/>
            <person name="Zhou S."/>
            <person name="Childs K.L."/>
            <person name="Davidson R.M."/>
            <person name="Lin H."/>
            <person name="Quesada-Ocampo L."/>
            <person name="Vaillancourt B."/>
            <person name="Sakai H."/>
            <person name="Lee S.S."/>
            <person name="Kim J."/>
            <person name="Numa H."/>
            <person name="Itoh T."/>
            <person name="Buell C.R."/>
            <person name="Matsumoto T."/>
        </authorList>
    </citation>
    <scope>NUCLEOTIDE SEQUENCE [LARGE SCALE GENOMIC DNA]</scope>
    <source>
        <strain evidence="2">cv. Nipponbare</strain>
    </source>
</reference>
<reference evidence="1 2" key="2">
    <citation type="journal article" date="2013" name="Plant Cell Physiol.">
        <title>Rice Annotation Project Database (RAP-DB): an integrative and interactive database for rice genomics.</title>
        <authorList>
            <person name="Sakai H."/>
            <person name="Lee S.S."/>
            <person name="Tanaka T."/>
            <person name="Numa H."/>
            <person name="Kim J."/>
            <person name="Kawahara Y."/>
            <person name="Wakimoto H."/>
            <person name="Yang C.C."/>
            <person name="Iwamoto M."/>
            <person name="Abe T."/>
            <person name="Yamada Y."/>
            <person name="Muto A."/>
            <person name="Inokuchi H."/>
            <person name="Ikemura T."/>
            <person name="Matsumoto T."/>
            <person name="Sasaki T."/>
            <person name="Itoh T."/>
        </authorList>
    </citation>
    <scope>NUCLEOTIDE SEQUENCE [LARGE SCALE GENOMIC DNA]</scope>
    <source>
        <strain evidence="2">cv. Nipponbare</strain>
    </source>
</reference>
<protein>
    <submittedName>
        <fullName evidence="1">Os09g0295850 protein</fullName>
    </submittedName>
</protein>
<reference evidence="2" key="1">
    <citation type="journal article" date="2005" name="Nature">
        <title>The map-based sequence of the rice genome.</title>
        <authorList>
            <consortium name="International rice genome sequencing project (IRGSP)"/>
            <person name="Matsumoto T."/>
            <person name="Wu J."/>
            <person name="Kanamori H."/>
            <person name="Katayose Y."/>
            <person name="Fujisawa M."/>
            <person name="Namiki N."/>
            <person name="Mizuno H."/>
            <person name="Yamamoto K."/>
            <person name="Antonio B.A."/>
            <person name="Baba T."/>
            <person name="Sakata K."/>
            <person name="Nagamura Y."/>
            <person name="Aoki H."/>
            <person name="Arikawa K."/>
            <person name="Arita K."/>
            <person name="Bito T."/>
            <person name="Chiden Y."/>
            <person name="Fujitsuka N."/>
            <person name="Fukunaka R."/>
            <person name="Hamada M."/>
            <person name="Harada C."/>
            <person name="Hayashi A."/>
            <person name="Hijishita S."/>
            <person name="Honda M."/>
            <person name="Hosokawa S."/>
            <person name="Ichikawa Y."/>
            <person name="Idonuma A."/>
            <person name="Iijima M."/>
            <person name="Ikeda M."/>
            <person name="Ikeno M."/>
            <person name="Ito K."/>
            <person name="Ito S."/>
            <person name="Ito T."/>
            <person name="Ito Y."/>
            <person name="Ito Y."/>
            <person name="Iwabuchi A."/>
            <person name="Kamiya K."/>
            <person name="Karasawa W."/>
            <person name="Kurita K."/>
            <person name="Katagiri S."/>
            <person name="Kikuta A."/>
            <person name="Kobayashi H."/>
            <person name="Kobayashi N."/>
            <person name="Machita K."/>
            <person name="Maehara T."/>
            <person name="Masukawa M."/>
            <person name="Mizubayashi T."/>
            <person name="Mukai Y."/>
            <person name="Nagasaki H."/>
            <person name="Nagata Y."/>
            <person name="Naito S."/>
            <person name="Nakashima M."/>
            <person name="Nakama Y."/>
            <person name="Nakamichi Y."/>
            <person name="Nakamura M."/>
            <person name="Meguro A."/>
            <person name="Negishi M."/>
            <person name="Ohta I."/>
            <person name="Ohta T."/>
            <person name="Okamoto M."/>
            <person name="Ono N."/>
            <person name="Saji S."/>
            <person name="Sakaguchi M."/>
            <person name="Sakai K."/>
            <person name="Shibata M."/>
            <person name="Shimokawa T."/>
            <person name="Song J."/>
            <person name="Takazaki Y."/>
            <person name="Terasawa K."/>
            <person name="Tsugane M."/>
            <person name="Tsuji K."/>
            <person name="Ueda S."/>
            <person name="Waki K."/>
            <person name="Yamagata H."/>
            <person name="Yamamoto M."/>
            <person name="Yamamoto S."/>
            <person name="Yamane H."/>
            <person name="Yoshiki S."/>
            <person name="Yoshihara R."/>
            <person name="Yukawa K."/>
            <person name="Zhong H."/>
            <person name="Yano M."/>
            <person name="Yuan Q."/>
            <person name="Ouyang S."/>
            <person name="Liu J."/>
            <person name="Jones K.M."/>
            <person name="Gansberger K."/>
            <person name="Moffat K."/>
            <person name="Hill J."/>
            <person name="Bera J."/>
            <person name="Fadrosh D."/>
            <person name="Jin S."/>
            <person name="Johri S."/>
            <person name="Kim M."/>
            <person name="Overton L."/>
            <person name="Reardon M."/>
            <person name="Tsitrin T."/>
            <person name="Vuong H."/>
            <person name="Weaver B."/>
            <person name="Ciecko A."/>
            <person name="Tallon L."/>
            <person name="Jackson J."/>
            <person name="Pai G."/>
            <person name="Aken S.V."/>
            <person name="Utterback T."/>
            <person name="Reidmuller S."/>
            <person name="Feldblyum T."/>
            <person name="Hsiao J."/>
            <person name="Zismann V."/>
            <person name="Iobst S."/>
            <person name="de Vazeille A.R."/>
            <person name="Buell C.R."/>
            <person name="Ying K."/>
            <person name="Li Y."/>
            <person name="Lu T."/>
            <person name="Huang Y."/>
            <person name="Zhao Q."/>
            <person name="Feng Q."/>
            <person name="Zhang L."/>
            <person name="Zhu J."/>
            <person name="Weng Q."/>
            <person name="Mu J."/>
            <person name="Lu Y."/>
            <person name="Fan D."/>
            <person name="Liu Y."/>
            <person name="Guan J."/>
            <person name="Zhang Y."/>
            <person name="Yu S."/>
            <person name="Liu X."/>
            <person name="Zhang Y."/>
            <person name="Hong G."/>
            <person name="Han B."/>
            <person name="Choisne N."/>
            <person name="Demange N."/>
            <person name="Orjeda G."/>
            <person name="Samain S."/>
            <person name="Cattolico L."/>
            <person name="Pelletier E."/>
            <person name="Couloux A."/>
            <person name="Segurens B."/>
            <person name="Wincker P."/>
            <person name="D'Hont A."/>
            <person name="Scarpelli C."/>
            <person name="Weissenbach J."/>
            <person name="Salanoubat M."/>
            <person name="Quetier F."/>
            <person name="Yu Y."/>
            <person name="Kim H.R."/>
            <person name="Rambo T."/>
            <person name="Currie J."/>
            <person name="Collura K."/>
            <person name="Luo M."/>
            <person name="Yang T."/>
            <person name="Ammiraju J.S.S."/>
            <person name="Engler F."/>
            <person name="Soderlund C."/>
            <person name="Wing R.A."/>
            <person name="Palmer L.E."/>
            <person name="de la Bastide M."/>
            <person name="Spiegel L."/>
            <person name="Nascimento L."/>
            <person name="Zutavern T."/>
            <person name="O'Shaughnessy A."/>
            <person name="Dike S."/>
            <person name="Dedhia N."/>
            <person name="Preston R."/>
            <person name="Balija V."/>
            <person name="McCombie W.R."/>
            <person name="Chow T."/>
            <person name="Chen H."/>
            <person name="Chung M."/>
            <person name="Chen C."/>
            <person name="Shaw J."/>
            <person name="Wu H."/>
            <person name="Hsiao K."/>
            <person name="Chao Y."/>
            <person name="Chu M."/>
            <person name="Cheng C."/>
            <person name="Hour A."/>
            <person name="Lee P."/>
            <person name="Lin S."/>
            <person name="Lin Y."/>
            <person name="Liou J."/>
            <person name="Liu S."/>
            <person name="Hsing Y."/>
            <person name="Raghuvanshi S."/>
            <person name="Mohanty A."/>
            <person name="Bharti A.K."/>
            <person name="Gaur A."/>
            <person name="Gupta V."/>
            <person name="Kumar D."/>
            <person name="Ravi V."/>
            <person name="Vij S."/>
            <person name="Kapur A."/>
            <person name="Khurana P."/>
            <person name="Khurana P."/>
            <person name="Khurana J.P."/>
            <person name="Tyagi A.K."/>
            <person name="Gaikwad K."/>
            <person name="Singh A."/>
            <person name="Dalal V."/>
            <person name="Srivastava S."/>
            <person name="Dixit A."/>
            <person name="Pal A.K."/>
            <person name="Ghazi I.A."/>
            <person name="Yadav M."/>
            <person name="Pandit A."/>
            <person name="Bhargava A."/>
            <person name="Sureshbabu K."/>
            <person name="Batra K."/>
            <person name="Sharma T.R."/>
            <person name="Mohapatra T."/>
            <person name="Singh N.K."/>
            <person name="Messing J."/>
            <person name="Nelson A.B."/>
            <person name="Fuks G."/>
            <person name="Kavchok S."/>
            <person name="Keizer G."/>
            <person name="Linton E."/>
            <person name="Llaca V."/>
            <person name="Song R."/>
            <person name="Tanyolac B."/>
            <person name="Young S."/>
            <person name="Ho-Il K."/>
            <person name="Hahn J.H."/>
            <person name="Sangsakoo G."/>
            <person name="Vanavichit A."/>
            <person name="de Mattos Luiz.A.T."/>
            <person name="Zimmer P.D."/>
            <person name="Malone G."/>
            <person name="Dellagostin O."/>
            <person name="de Oliveira A.C."/>
            <person name="Bevan M."/>
            <person name="Bancroft I."/>
            <person name="Minx P."/>
            <person name="Cordum H."/>
            <person name="Wilson R."/>
            <person name="Cheng Z."/>
            <person name="Jin W."/>
            <person name="Jiang J."/>
            <person name="Leong S.A."/>
            <person name="Iwama H."/>
            <person name="Gojobori T."/>
            <person name="Itoh T."/>
            <person name="Niimura Y."/>
            <person name="Fujii Y."/>
            <person name="Habara T."/>
            <person name="Sakai H."/>
            <person name="Sato Y."/>
            <person name="Wilson G."/>
            <person name="Kumar K."/>
            <person name="McCouch S."/>
            <person name="Juretic N."/>
            <person name="Hoen D."/>
            <person name="Wright S."/>
            <person name="Bruskiewich R."/>
            <person name="Bureau T."/>
            <person name="Miyao A."/>
            <person name="Hirochika H."/>
            <person name="Nishikawa T."/>
            <person name="Kadowaki K."/>
            <person name="Sugiura M."/>
            <person name="Burr B."/>
            <person name="Sasaki T."/>
        </authorList>
    </citation>
    <scope>NUCLEOTIDE SEQUENCE [LARGE SCALE GENOMIC DNA]</scope>
    <source>
        <strain evidence="2">cv. Nipponbare</strain>
    </source>
</reference>
<proteinExistence type="predicted"/>
<name>A0A0P0XLC2_ORYSJ</name>
<dbReference type="Gramene" id="Os09t0295850-00">
    <property type="protein sequence ID" value="Os09t0295850-00"/>
    <property type="gene ID" value="Os09g0295850"/>
</dbReference>